<dbReference type="OrthoDB" id="1951600at2"/>
<keyword evidence="2" id="KW-1185">Reference proteome</keyword>
<organism evidence="1 2">
    <name type="scientific">Dyadobacter psychrotolerans</name>
    <dbReference type="NCBI Taxonomy" id="2541721"/>
    <lineage>
        <taxon>Bacteria</taxon>
        <taxon>Pseudomonadati</taxon>
        <taxon>Bacteroidota</taxon>
        <taxon>Cytophagia</taxon>
        <taxon>Cytophagales</taxon>
        <taxon>Spirosomataceae</taxon>
        <taxon>Dyadobacter</taxon>
    </lineage>
</organism>
<proteinExistence type="predicted"/>
<accession>A0A4R5E0T0</accession>
<dbReference type="Gene3D" id="3.90.1140.10">
    <property type="entry name" value="Cyclic phosphodiesterase"/>
    <property type="match status" value="1"/>
</dbReference>
<dbReference type="PANTHER" id="PTHR40037:SF1">
    <property type="entry name" value="PHOSPHOESTERASE SAOUHSC_00951-RELATED"/>
    <property type="match status" value="1"/>
</dbReference>
<protein>
    <recommendedName>
        <fullName evidence="3">2'-5' RNA ligase family protein</fullName>
    </recommendedName>
</protein>
<dbReference type="Pfam" id="PF13563">
    <property type="entry name" value="2_5_RNA_ligase2"/>
    <property type="match status" value="1"/>
</dbReference>
<comment type="caution">
    <text evidence="1">The sequence shown here is derived from an EMBL/GenBank/DDBJ whole genome shotgun (WGS) entry which is preliminary data.</text>
</comment>
<evidence type="ECO:0000313" key="1">
    <source>
        <dbReference type="EMBL" id="TDE18181.1"/>
    </source>
</evidence>
<dbReference type="EMBL" id="SMFL01000001">
    <property type="protein sequence ID" value="TDE18181.1"/>
    <property type="molecule type" value="Genomic_DNA"/>
</dbReference>
<dbReference type="InterPro" id="IPR009097">
    <property type="entry name" value="Cyclic_Pdiesterase"/>
</dbReference>
<evidence type="ECO:0000313" key="2">
    <source>
        <dbReference type="Proteomes" id="UP000294850"/>
    </source>
</evidence>
<name>A0A4R5E0T0_9BACT</name>
<dbReference type="InterPro" id="IPR050580">
    <property type="entry name" value="2H_phosphoesterase_YjcG-like"/>
</dbReference>
<dbReference type="SUPFAM" id="SSF55144">
    <property type="entry name" value="LigT-like"/>
    <property type="match status" value="1"/>
</dbReference>
<evidence type="ECO:0008006" key="3">
    <source>
        <dbReference type="Google" id="ProtNLM"/>
    </source>
</evidence>
<dbReference type="PANTHER" id="PTHR40037">
    <property type="entry name" value="PHOSPHOESTERASE YJCG-RELATED"/>
    <property type="match status" value="1"/>
</dbReference>
<gene>
    <name evidence="1" type="ORF">E0F88_01145</name>
</gene>
<reference evidence="1 2" key="1">
    <citation type="submission" date="2019-03" db="EMBL/GenBank/DDBJ databases">
        <title>Dyadobacter AR-3-6 sp. nov., isolated from arctic soil.</title>
        <authorList>
            <person name="Chaudhary D.K."/>
        </authorList>
    </citation>
    <scope>NUCLEOTIDE SEQUENCE [LARGE SCALE GENOMIC DNA]</scope>
    <source>
        <strain evidence="1 2">AR-3-6</strain>
    </source>
</reference>
<dbReference type="RefSeq" id="WP_131955846.1">
    <property type="nucleotide sequence ID" value="NZ_SMFL01000001.1"/>
</dbReference>
<dbReference type="AlphaFoldDB" id="A0A4R5E0T0"/>
<sequence>MEIQNLYFIAIIPPEDVCDEIITIQRYLADRFQTRKSLKVVPHITLKAPFACLATEHQNVVDWFDRLHLSVKPFSVELNDFGSFPNSKQPVIYIKPEENQSLTELQKSLLSQFQTIFPENEVKKLELIFRPHLTVAYRDLKPEFFRVAWKEFSVRKYGASFDVGHIHLLLHDQVKWNLIRSLALNGLA</sequence>
<dbReference type="Proteomes" id="UP000294850">
    <property type="component" value="Unassembled WGS sequence"/>
</dbReference>